<accession>A0A239HLK0</accession>
<dbReference type="InterPro" id="IPR036118">
    <property type="entry name" value="UreE_N_sf"/>
</dbReference>
<dbReference type="RefSeq" id="WP_089246050.1">
    <property type="nucleotide sequence ID" value="NZ_FZOW01000005.1"/>
</dbReference>
<dbReference type="Gene3D" id="2.60.260.20">
    <property type="entry name" value="Urease metallochaperone UreE, N-terminal domain"/>
    <property type="match status" value="1"/>
</dbReference>
<keyword evidence="3" id="KW-1185">Reference proteome</keyword>
<dbReference type="OrthoDB" id="7376380at2"/>
<dbReference type="EMBL" id="FZOW01000005">
    <property type="protein sequence ID" value="SNS81723.1"/>
    <property type="molecule type" value="Genomic_DNA"/>
</dbReference>
<evidence type="ECO:0000259" key="1">
    <source>
        <dbReference type="SMART" id="SM00988"/>
    </source>
</evidence>
<evidence type="ECO:0000313" key="3">
    <source>
        <dbReference type="Proteomes" id="UP000198327"/>
    </source>
</evidence>
<evidence type="ECO:0000313" key="2">
    <source>
        <dbReference type="EMBL" id="SNS81723.1"/>
    </source>
</evidence>
<feature type="domain" description="UreE urease accessory N-terminal" evidence="1">
    <location>
        <begin position="26"/>
        <end position="88"/>
    </location>
</feature>
<organism evidence="2 3">
    <name type="scientific">Rhodococcoides kyotonense</name>
    <dbReference type="NCBI Taxonomy" id="398843"/>
    <lineage>
        <taxon>Bacteria</taxon>
        <taxon>Bacillati</taxon>
        <taxon>Actinomycetota</taxon>
        <taxon>Actinomycetes</taxon>
        <taxon>Mycobacteriales</taxon>
        <taxon>Nocardiaceae</taxon>
        <taxon>Rhodococcoides</taxon>
    </lineage>
</organism>
<dbReference type="AlphaFoldDB" id="A0A239HLK0"/>
<protein>
    <submittedName>
        <fullName evidence="2">Urease accessory protein</fullName>
    </submittedName>
</protein>
<dbReference type="SMART" id="SM00988">
    <property type="entry name" value="UreE_N"/>
    <property type="match status" value="1"/>
</dbReference>
<dbReference type="STRING" id="398843.A3K89_00175"/>
<dbReference type="InterPro" id="IPR004029">
    <property type="entry name" value="UreE_N"/>
</dbReference>
<reference evidence="3" key="1">
    <citation type="submission" date="2017-06" db="EMBL/GenBank/DDBJ databases">
        <authorList>
            <person name="Varghese N."/>
            <person name="Submissions S."/>
        </authorList>
    </citation>
    <scope>NUCLEOTIDE SEQUENCE [LARGE SCALE GENOMIC DNA]</scope>
    <source>
        <strain evidence="3">JCM 23211</strain>
    </source>
</reference>
<dbReference type="SUPFAM" id="SSF69287">
    <property type="entry name" value="Urease metallochaperone UreE, N-terminal domain"/>
    <property type="match status" value="1"/>
</dbReference>
<gene>
    <name evidence="2" type="ORF">SAMN05421642_105316</name>
</gene>
<proteinExistence type="predicted"/>
<name>A0A239HLK0_9NOCA</name>
<sequence>MTAARAAVSSVVVIEEIVGHELESDVAVALHELRHDHRVEYVHLDSGDLDRSRLRVTSDAGNDYAIALPRNKRLVDGAVLVLNTGRAVVVRAGRPQQLCLRAIDTASAMQLGFLAGHLHWKATMDAETMTVTLEGPESDYRARIADLMSSGGVEQLSE</sequence>
<dbReference type="Proteomes" id="UP000198327">
    <property type="component" value="Unassembled WGS sequence"/>
</dbReference>
<dbReference type="Pfam" id="PF02814">
    <property type="entry name" value="UreE_N"/>
    <property type="match status" value="1"/>
</dbReference>